<accession>A0A448YMK3</accession>
<reference evidence="5 6" key="1">
    <citation type="submission" date="2018-12" db="EMBL/GenBank/DDBJ databases">
        <authorList>
            <person name="Tiukova I."/>
            <person name="Dainat J."/>
        </authorList>
    </citation>
    <scope>NUCLEOTIDE SEQUENCE [LARGE SCALE GENOMIC DNA]</scope>
</reference>
<dbReference type="OrthoDB" id="10260712at2759"/>
<dbReference type="PANTHER" id="PTHR12970:SF1">
    <property type="entry name" value="PROTEASOME ASSEMBLY CHAPERONE 2"/>
    <property type="match status" value="1"/>
</dbReference>
<dbReference type="InterPro" id="IPR038389">
    <property type="entry name" value="PSMG2_sf"/>
</dbReference>
<keyword evidence="2 4" id="KW-0143">Chaperone</keyword>
<gene>
    <name evidence="5" type="ORF">BRENAR_LOCUS2853</name>
</gene>
<evidence type="ECO:0000256" key="3">
    <source>
        <dbReference type="ARBA" id="ARBA00025745"/>
    </source>
</evidence>
<comment type="subunit">
    <text evidence="4">Component of the 20S proteasome chaperone.</text>
</comment>
<dbReference type="Pfam" id="PF09754">
    <property type="entry name" value="PAC2"/>
    <property type="match status" value="1"/>
</dbReference>
<proteinExistence type="inferred from homology"/>
<evidence type="ECO:0000256" key="2">
    <source>
        <dbReference type="ARBA" id="ARBA00023186"/>
    </source>
</evidence>
<dbReference type="InterPro" id="IPR016562">
    <property type="entry name" value="Proteasome_assmbl_chp_2_euk"/>
</dbReference>
<dbReference type="Proteomes" id="UP000290900">
    <property type="component" value="Unassembled WGS sequence"/>
</dbReference>
<dbReference type="EMBL" id="CAACVR010000018">
    <property type="protein sequence ID" value="VEU22121.1"/>
    <property type="molecule type" value="Genomic_DNA"/>
</dbReference>
<dbReference type="FunCoup" id="A0A448YMK3">
    <property type="interactions" value="112"/>
</dbReference>
<dbReference type="AlphaFoldDB" id="A0A448YMK3"/>
<evidence type="ECO:0000313" key="6">
    <source>
        <dbReference type="Proteomes" id="UP000290900"/>
    </source>
</evidence>
<dbReference type="Gene3D" id="3.40.50.10900">
    <property type="entry name" value="PAC-like subunit"/>
    <property type="match status" value="1"/>
</dbReference>
<comment type="similarity">
    <text evidence="3 4">Belongs to the PSMG2 family.</text>
</comment>
<evidence type="ECO:0000256" key="1">
    <source>
        <dbReference type="ARBA" id="ARBA00019186"/>
    </source>
</evidence>
<name>A0A448YMK3_BRENA</name>
<comment type="function">
    <text evidence="4">Involved in 20S proteasome assembly.</text>
</comment>
<dbReference type="STRING" id="13370.A0A448YMK3"/>
<evidence type="ECO:0000256" key="4">
    <source>
        <dbReference type="PIRNR" id="PIRNR010044"/>
    </source>
</evidence>
<dbReference type="InParanoid" id="A0A448YMK3"/>
<sequence>MSASTSSLKGSTLILPIVSIGNIPQLTVDLLTYNLPDVRLVGRLDSTFLYPLASPSDYVEGDSDHSVNPVTTTTALEVYYCERYNLTLLQQRSPILPGCTRRFFTELIKPFIELFEFKRLVILQSNDQGLKEDRYSNNRLQIWTNDLAKNLELSLSLEDKTQLATVNECSEISPVGEFLLKKLDEAEVSKTTTSDLFLPLESGIATGLRELRIEQRRLYYEPAENIVLSIFAYEGDNSADAETLYRTVIKLLNVEEKGKVVTPKSWSGVYGQRVAPVGMEFGMYS</sequence>
<dbReference type="PIRSF" id="PIRSF010044">
    <property type="entry name" value="UCP010044"/>
    <property type="match status" value="1"/>
</dbReference>
<organism evidence="5 6">
    <name type="scientific">Brettanomyces naardenensis</name>
    <name type="common">Yeast</name>
    <dbReference type="NCBI Taxonomy" id="13370"/>
    <lineage>
        <taxon>Eukaryota</taxon>
        <taxon>Fungi</taxon>
        <taxon>Dikarya</taxon>
        <taxon>Ascomycota</taxon>
        <taxon>Saccharomycotina</taxon>
        <taxon>Pichiomycetes</taxon>
        <taxon>Pichiales</taxon>
        <taxon>Pichiaceae</taxon>
        <taxon>Brettanomyces</taxon>
    </lineage>
</organism>
<evidence type="ECO:0000313" key="5">
    <source>
        <dbReference type="EMBL" id="VEU22121.1"/>
    </source>
</evidence>
<dbReference type="InterPro" id="IPR019151">
    <property type="entry name" value="Proteasome_assmbl_chaperone_2"/>
</dbReference>
<dbReference type="GO" id="GO:0005829">
    <property type="term" value="C:cytosol"/>
    <property type="evidence" value="ECO:0007669"/>
    <property type="project" value="TreeGrafter"/>
</dbReference>
<keyword evidence="6" id="KW-1185">Reference proteome</keyword>
<dbReference type="PANTHER" id="PTHR12970">
    <property type="entry name" value="PROTEASOME ASSEMBLY CHAPERONE 2"/>
    <property type="match status" value="1"/>
</dbReference>
<protein>
    <recommendedName>
        <fullName evidence="1 4">Proteasome assembly chaperone 2</fullName>
    </recommendedName>
</protein>
<dbReference type="GO" id="GO:0005634">
    <property type="term" value="C:nucleus"/>
    <property type="evidence" value="ECO:0007669"/>
    <property type="project" value="TreeGrafter"/>
</dbReference>
<dbReference type="GO" id="GO:0043248">
    <property type="term" value="P:proteasome assembly"/>
    <property type="evidence" value="ECO:0007669"/>
    <property type="project" value="TreeGrafter"/>
</dbReference>